<sequence>MQDPQKEIPDVVNLITAAVNPEIQEAAVLRYYAPDAAFRHPLCRVWRRPGSRSAVIGILQWYRIMSPVLKIDVRSCMYNAEKHEAYIEVVQVFHIRYSPLAGYPSRLIVHLKLKPSVDDPSLLQIAEHEDFYHPDDLMALVIPPLIPVVCFLLWLGTVMSVIGARFFQATFGYWRIRDRESDESVDLTKPEVNGTNTDS</sequence>
<dbReference type="Proteomes" id="UP000008370">
    <property type="component" value="Unassembled WGS sequence"/>
</dbReference>
<keyword evidence="1" id="KW-0472">Membrane</keyword>
<evidence type="ECO:0000313" key="4">
    <source>
        <dbReference type="Proteomes" id="UP000008370"/>
    </source>
</evidence>
<dbReference type="PANTHER" id="PTHR35393:SF1">
    <property type="entry name" value="SNOAL-LIKE DOMAIN-CONTAINING PROTEIN"/>
    <property type="match status" value="1"/>
</dbReference>
<keyword evidence="4" id="KW-1185">Reference proteome</keyword>
<keyword evidence="1" id="KW-1133">Transmembrane helix</keyword>
<dbReference type="GeneID" id="18909814"/>
<dbReference type="EMBL" id="JH930477">
    <property type="protein sequence ID" value="EKM51096.1"/>
    <property type="molecule type" value="Genomic_DNA"/>
</dbReference>
<evidence type="ECO:0000256" key="1">
    <source>
        <dbReference type="SAM" id="Phobius"/>
    </source>
</evidence>
<reference evidence="3 4" key="1">
    <citation type="journal article" date="2012" name="BMC Genomics">
        <title>Comparative genomics of the white-rot fungi, Phanerochaete carnosa and P. chrysosporium, to elucidate the genetic basis of the distinct wood types they colonize.</title>
        <authorList>
            <person name="Suzuki H."/>
            <person name="MacDonald J."/>
            <person name="Syed K."/>
            <person name="Salamov A."/>
            <person name="Hori C."/>
            <person name="Aerts A."/>
            <person name="Henrissat B."/>
            <person name="Wiebenga A."/>
            <person name="vanKuyk P.A."/>
            <person name="Barry K."/>
            <person name="Lindquist E."/>
            <person name="LaButti K."/>
            <person name="Lapidus A."/>
            <person name="Lucas S."/>
            <person name="Coutinho P."/>
            <person name="Gong Y."/>
            <person name="Samejima M."/>
            <person name="Mahadevan R."/>
            <person name="Abou-Zaid M."/>
            <person name="de Vries R.P."/>
            <person name="Igarashi K."/>
            <person name="Yadav J.S."/>
            <person name="Grigoriev I.V."/>
            <person name="Master E.R."/>
        </authorList>
    </citation>
    <scope>NUCLEOTIDE SEQUENCE [LARGE SCALE GENOMIC DNA]</scope>
    <source>
        <strain evidence="3 4">HHB-10118-sp</strain>
    </source>
</reference>
<dbReference type="KEGG" id="pco:PHACADRAFT_177788"/>
<organism evidence="3 4">
    <name type="scientific">Phanerochaete carnosa (strain HHB-10118-sp)</name>
    <name type="common">White-rot fungus</name>
    <name type="synonym">Peniophora carnosa</name>
    <dbReference type="NCBI Taxonomy" id="650164"/>
    <lineage>
        <taxon>Eukaryota</taxon>
        <taxon>Fungi</taxon>
        <taxon>Dikarya</taxon>
        <taxon>Basidiomycota</taxon>
        <taxon>Agaricomycotina</taxon>
        <taxon>Agaricomycetes</taxon>
        <taxon>Polyporales</taxon>
        <taxon>Phanerochaetaceae</taxon>
        <taxon>Phanerochaete</taxon>
    </lineage>
</organism>
<dbReference type="OrthoDB" id="2344312at2759"/>
<protein>
    <recommendedName>
        <fullName evidence="2">SigF-like NTF2-like domain-containing protein</fullName>
    </recommendedName>
</protein>
<proteinExistence type="predicted"/>
<keyword evidence="1" id="KW-0812">Transmembrane</keyword>
<dbReference type="STRING" id="650164.K5UMZ8"/>
<dbReference type="InterPro" id="IPR057514">
    <property type="entry name" value="NTF2_SigF"/>
</dbReference>
<dbReference type="Pfam" id="PF24840">
    <property type="entry name" value="NTF2_SigF"/>
    <property type="match status" value="1"/>
</dbReference>
<dbReference type="RefSeq" id="XP_007400253.1">
    <property type="nucleotide sequence ID" value="XM_007400191.1"/>
</dbReference>
<evidence type="ECO:0000313" key="3">
    <source>
        <dbReference type="EMBL" id="EKM51096.1"/>
    </source>
</evidence>
<dbReference type="HOGENOM" id="CLU_079426_0_0_1"/>
<feature type="transmembrane region" description="Helical" evidence="1">
    <location>
        <begin position="145"/>
        <end position="167"/>
    </location>
</feature>
<dbReference type="PANTHER" id="PTHR35393">
    <property type="entry name" value="CHROMOSOME 1, WHOLE GENOME SHOTGUN SEQUENCE"/>
    <property type="match status" value="1"/>
</dbReference>
<evidence type="ECO:0000259" key="2">
    <source>
        <dbReference type="Pfam" id="PF24840"/>
    </source>
</evidence>
<dbReference type="AlphaFoldDB" id="K5UMZ8"/>
<dbReference type="InParanoid" id="K5UMZ8"/>
<accession>K5UMZ8</accession>
<gene>
    <name evidence="3" type="ORF">PHACADRAFT_177788</name>
</gene>
<feature type="domain" description="SigF-like NTF2-like" evidence="2">
    <location>
        <begin position="1"/>
        <end position="170"/>
    </location>
</feature>
<name>K5UMZ8_PHACS</name>